<sequence length="332" mass="36143" precursor="true">MTRVITGLALVLAIVCSPSANSQEPAAQDAKRTIELMTDRIGVLGMPLPESQQPVYKVLLNALIDGTGQGSGTLTLDCTPAAPFDEFGFEIALPETKEIKLDCKVRFIKKVVKQYSGHIRPGGQEEDAKPFEVEWQLYSITGPKITSALSVSIQSGLYVQTGRLLIHSGDGQVKHMLPLHMQPQPEPCHPGCFPRGTQVRVAKGTVAIEGLRPGDKVVTIDKDGQQVMKSIEKIFITRNRLIEIRTTGGNLITTITQPLALAAGGFREAGQLRQGEQILRWEGNQQLTVTINEVTAPMREEQVFNLVLGPPTTFIANHFLARSKPPVGEAVP</sequence>
<dbReference type="InterPro" id="IPR028992">
    <property type="entry name" value="Hedgehog/Intein_dom"/>
</dbReference>
<dbReference type="SUPFAM" id="SSF51294">
    <property type="entry name" value="Hedgehog/intein (Hint) domain"/>
    <property type="match status" value="1"/>
</dbReference>
<dbReference type="KEGG" id="peh:Spb1_31620"/>
<evidence type="ECO:0000313" key="3">
    <source>
        <dbReference type="EMBL" id="QDV31218.1"/>
    </source>
</evidence>
<dbReference type="InterPro" id="IPR036844">
    <property type="entry name" value="Hint_dom_sf"/>
</dbReference>
<dbReference type="EMBL" id="CP036299">
    <property type="protein sequence ID" value="QDV31218.1"/>
    <property type="molecule type" value="Genomic_DNA"/>
</dbReference>
<organism evidence="3 4">
    <name type="scientific">Planctopirus ephydatiae</name>
    <dbReference type="NCBI Taxonomy" id="2528019"/>
    <lineage>
        <taxon>Bacteria</taxon>
        <taxon>Pseudomonadati</taxon>
        <taxon>Planctomycetota</taxon>
        <taxon>Planctomycetia</taxon>
        <taxon>Planctomycetales</taxon>
        <taxon>Planctomycetaceae</taxon>
        <taxon>Planctopirus</taxon>
    </lineage>
</organism>
<feature type="signal peptide" evidence="1">
    <location>
        <begin position="1"/>
        <end position="22"/>
    </location>
</feature>
<evidence type="ECO:0000313" key="4">
    <source>
        <dbReference type="Proteomes" id="UP000315349"/>
    </source>
</evidence>
<gene>
    <name evidence="3" type="ORF">Spb1_31620</name>
</gene>
<keyword evidence="4" id="KW-1185">Reference proteome</keyword>
<protein>
    <submittedName>
        <fullName evidence="3">Hint module</fullName>
    </submittedName>
</protein>
<evidence type="ECO:0000256" key="1">
    <source>
        <dbReference type="SAM" id="SignalP"/>
    </source>
</evidence>
<dbReference type="Proteomes" id="UP000315349">
    <property type="component" value="Chromosome"/>
</dbReference>
<evidence type="ECO:0000259" key="2">
    <source>
        <dbReference type="Pfam" id="PF13403"/>
    </source>
</evidence>
<feature type="domain" description="Hedgehog/Intein (Hint)" evidence="2">
    <location>
        <begin position="192"/>
        <end position="232"/>
    </location>
</feature>
<dbReference type="AlphaFoldDB" id="A0A518GRJ0"/>
<feature type="chain" id="PRO_5021995051" evidence="1">
    <location>
        <begin position="23"/>
        <end position="332"/>
    </location>
</feature>
<dbReference type="Gene3D" id="2.170.16.10">
    <property type="entry name" value="Hedgehog/Intein (Hint) domain"/>
    <property type="match status" value="1"/>
</dbReference>
<proteinExistence type="predicted"/>
<reference evidence="3 4" key="1">
    <citation type="submission" date="2019-02" db="EMBL/GenBank/DDBJ databases">
        <title>Deep-cultivation of Planctomycetes and their phenomic and genomic characterization uncovers novel biology.</title>
        <authorList>
            <person name="Wiegand S."/>
            <person name="Jogler M."/>
            <person name="Boedeker C."/>
            <person name="Pinto D."/>
            <person name="Vollmers J."/>
            <person name="Rivas-Marin E."/>
            <person name="Kohn T."/>
            <person name="Peeters S.H."/>
            <person name="Heuer A."/>
            <person name="Rast P."/>
            <person name="Oberbeckmann S."/>
            <person name="Bunk B."/>
            <person name="Jeske O."/>
            <person name="Meyerdierks A."/>
            <person name="Storesund J.E."/>
            <person name="Kallscheuer N."/>
            <person name="Luecker S."/>
            <person name="Lage O.M."/>
            <person name="Pohl T."/>
            <person name="Merkel B.J."/>
            <person name="Hornburger P."/>
            <person name="Mueller R.-W."/>
            <person name="Bruemmer F."/>
            <person name="Labrenz M."/>
            <person name="Spormann A.M."/>
            <person name="Op den Camp H."/>
            <person name="Overmann J."/>
            <person name="Amann R."/>
            <person name="Jetten M.S.M."/>
            <person name="Mascher T."/>
            <person name="Medema M.H."/>
            <person name="Devos D.P."/>
            <person name="Kaster A.-K."/>
            <person name="Ovreas L."/>
            <person name="Rohde M."/>
            <person name="Galperin M.Y."/>
            <person name="Jogler C."/>
        </authorList>
    </citation>
    <scope>NUCLEOTIDE SEQUENCE [LARGE SCALE GENOMIC DNA]</scope>
    <source>
        <strain evidence="3 4">Spb1</strain>
    </source>
</reference>
<dbReference type="Pfam" id="PF13403">
    <property type="entry name" value="Hint_2"/>
    <property type="match status" value="1"/>
</dbReference>
<dbReference type="CDD" id="cd00081">
    <property type="entry name" value="Hint"/>
    <property type="match status" value="1"/>
</dbReference>
<name>A0A518GRJ0_9PLAN</name>
<accession>A0A518GRJ0</accession>
<dbReference type="RefSeq" id="WP_186377610.1">
    <property type="nucleotide sequence ID" value="NZ_CP036299.1"/>
</dbReference>
<keyword evidence="1" id="KW-0732">Signal</keyword>